<evidence type="ECO:0000256" key="3">
    <source>
        <dbReference type="ARBA" id="ARBA00022989"/>
    </source>
</evidence>
<evidence type="ECO:0000256" key="1">
    <source>
        <dbReference type="ARBA" id="ARBA00004651"/>
    </source>
</evidence>
<evidence type="ECO:0000313" key="7">
    <source>
        <dbReference type="EMBL" id="SEG12002.1"/>
    </source>
</evidence>
<feature type="transmembrane region" description="Helical" evidence="5">
    <location>
        <begin position="340"/>
        <end position="360"/>
    </location>
</feature>
<feature type="transmembrane region" description="Helical" evidence="5">
    <location>
        <begin position="82"/>
        <end position="109"/>
    </location>
</feature>
<feature type="transmembrane region" description="Helical" evidence="5">
    <location>
        <begin position="228"/>
        <end position="248"/>
    </location>
</feature>
<dbReference type="PANTHER" id="PTHR42718">
    <property type="entry name" value="MAJOR FACILITATOR SUPERFAMILY MULTIDRUG TRANSPORTER MFSC"/>
    <property type="match status" value="1"/>
</dbReference>
<dbReference type="EMBL" id="FNVB01000002">
    <property type="protein sequence ID" value="SEG12002.1"/>
    <property type="molecule type" value="Genomic_DNA"/>
</dbReference>
<dbReference type="AlphaFoldDB" id="A0A1H5XJV1"/>
<evidence type="ECO:0000259" key="6">
    <source>
        <dbReference type="PROSITE" id="PS50850"/>
    </source>
</evidence>
<dbReference type="CDD" id="cd17321">
    <property type="entry name" value="MFS_MMR_MDR_like"/>
    <property type="match status" value="1"/>
</dbReference>
<dbReference type="InterPro" id="IPR020846">
    <property type="entry name" value="MFS_dom"/>
</dbReference>
<protein>
    <submittedName>
        <fullName evidence="7">Major Facilitator Superfamily protein</fullName>
    </submittedName>
</protein>
<evidence type="ECO:0000313" key="10">
    <source>
        <dbReference type="Proteomes" id="UP000236729"/>
    </source>
</evidence>
<feature type="transmembrane region" description="Helical" evidence="5">
    <location>
        <begin position="12"/>
        <end position="33"/>
    </location>
</feature>
<accession>A0A1H5XJV1</accession>
<feature type="transmembrane region" description="Helical" evidence="5">
    <location>
        <begin position="144"/>
        <end position="165"/>
    </location>
</feature>
<feature type="transmembrane region" description="Helical" evidence="5">
    <location>
        <begin position="115"/>
        <end position="132"/>
    </location>
</feature>
<dbReference type="EMBL" id="FOME01000011">
    <property type="protein sequence ID" value="SFE41664.1"/>
    <property type="molecule type" value="Genomic_DNA"/>
</dbReference>
<feature type="transmembrane region" description="Helical" evidence="5">
    <location>
        <begin position="436"/>
        <end position="457"/>
    </location>
</feature>
<comment type="subcellular location">
    <subcellularLocation>
        <location evidence="1">Cell membrane</location>
        <topology evidence="1">Multi-pass membrane protein</topology>
    </subcellularLocation>
</comment>
<dbReference type="SMR" id="A0A1H5XJV1"/>
<dbReference type="Pfam" id="PF07690">
    <property type="entry name" value="MFS_1"/>
    <property type="match status" value="1"/>
</dbReference>
<dbReference type="Gene3D" id="1.20.1250.20">
    <property type="entry name" value="MFS general substrate transporter like domains"/>
    <property type="match status" value="1"/>
</dbReference>
<reference evidence="7" key="2">
    <citation type="submission" date="2016-10" db="EMBL/GenBank/DDBJ databases">
        <authorList>
            <person name="de Groot N.N."/>
        </authorList>
    </citation>
    <scope>NUCLEOTIDE SEQUENCE [LARGE SCALE GENOMIC DNA]</scope>
    <source>
        <strain evidence="7">ATCC 20501</strain>
    </source>
</reference>
<dbReference type="GO" id="GO:0022857">
    <property type="term" value="F:transmembrane transporter activity"/>
    <property type="evidence" value="ECO:0007669"/>
    <property type="project" value="InterPro"/>
</dbReference>
<feature type="transmembrane region" description="Helical" evidence="5">
    <location>
        <begin position="171"/>
        <end position="192"/>
    </location>
</feature>
<reference evidence="9 10" key="1">
    <citation type="submission" date="2016-10" db="EMBL/GenBank/DDBJ databases">
        <authorList>
            <person name="Varghese N."/>
            <person name="Submissions S."/>
        </authorList>
    </citation>
    <scope>NUCLEOTIDE SEQUENCE [LARGE SCALE GENOMIC DNA]</scope>
    <source>
        <strain evidence="10">ATCC 20501</strain>
        <strain evidence="8 9">CGMCC 4.3529</strain>
    </source>
</reference>
<evidence type="ECO:0000256" key="5">
    <source>
        <dbReference type="SAM" id="Phobius"/>
    </source>
</evidence>
<feature type="transmembrane region" description="Helical" evidence="5">
    <location>
        <begin position="53"/>
        <end position="70"/>
    </location>
</feature>
<evidence type="ECO:0000313" key="8">
    <source>
        <dbReference type="EMBL" id="SFE41664.1"/>
    </source>
</evidence>
<keyword evidence="4 5" id="KW-0472">Membrane</keyword>
<dbReference type="InterPro" id="IPR011701">
    <property type="entry name" value="MFS"/>
</dbReference>
<evidence type="ECO:0000313" key="9">
    <source>
        <dbReference type="Proteomes" id="UP000199690"/>
    </source>
</evidence>
<dbReference type="Gene3D" id="1.20.1720.10">
    <property type="entry name" value="Multidrug resistance protein D"/>
    <property type="match status" value="1"/>
</dbReference>
<keyword evidence="9" id="KW-1185">Reference proteome</keyword>
<dbReference type="PANTHER" id="PTHR42718:SF49">
    <property type="entry name" value="EXPORT PROTEIN"/>
    <property type="match status" value="1"/>
</dbReference>
<dbReference type="SUPFAM" id="SSF103473">
    <property type="entry name" value="MFS general substrate transporter"/>
    <property type="match status" value="1"/>
</dbReference>
<feature type="transmembrane region" description="Helical" evidence="5">
    <location>
        <begin position="269"/>
        <end position="292"/>
    </location>
</feature>
<organism evidence="7 10">
    <name type="scientific">Saccharopolyspora kobensis</name>
    <dbReference type="NCBI Taxonomy" id="146035"/>
    <lineage>
        <taxon>Bacteria</taxon>
        <taxon>Bacillati</taxon>
        <taxon>Actinomycetota</taxon>
        <taxon>Actinomycetes</taxon>
        <taxon>Pseudonocardiales</taxon>
        <taxon>Pseudonocardiaceae</taxon>
        <taxon>Saccharopolyspora</taxon>
    </lineage>
</organism>
<dbReference type="Proteomes" id="UP000236729">
    <property type="component" value="Unassembled WGS sequence"/>
</dbReference>
<name>A0A1H5XJV1_9PSEU</name>
<evidence type="ECO:0000256" key="2">
    <source>
        <dbReference type="ARBA" id="ARBA00022692"/>
    </source>
</evidence>
<dbReference type="PROSITE" id="PS50850">
    <property type="entry name" value="MFS"/>
    <property type="match status" value="1"/>
</dbReference>
<evidence type="ECO:0000256" key="4">
    <source>
        <dbReference type="ARBA" id="ARBA00023136"/>
    </source>
</evidence>
<accession>A0A1I2ACB3</accession>
<keyword evidence="3 5" id="KW-1133">Transmembrane helix</keyword>
<gene>
    <name evidence="7" type="ORF">SAMN02982929_01550</name>
    <name evidence="8" type="ORF">SAMN05216506_11174</name>
</gene>
<dbReference type="GO" id="GO:0005886">
    <property type="term" value="C:plasma membrane"/>
    <property type="evidence" value="ECO:0007669"/>
    <property type="project" value="UniProtKB-SubCell"/>
</dbReference>
<proteinExistence type="predicted"/>
<feature type="domain" description="Major facilitator superfamily (MFS) profile" evidence="6">
    <location>
        <begin position="16"/>
        <end position="462"/>
    </location>
</feature>
<feature type="transmembrane region" description="Helical" evidence="5">
    <location>
        <begin position="405"/>
        <end position="424"/>
    </location>
</feature>
<keyword evidence="2 5" id="KW-0812">Transmembrane</keyword>
<dbReference type="InterPro" id="IPR036259">
    <property type="entry name" value="MFS_trans_sf"/>
</dbReference>
<feature type="transmembrane region" description="Helical" evidence="5">
    <location>
        <begin position="204"/>
        <end position="222"/>
    </location>
</feature>
<sequence>MVTGPAVDRCPSARAALAISCAATLLVLVNFTAPVSTVQIIGAELAAGASEQTWMLSSISVGLAAFLLVTGSLADAFGRKRIFVLGGALLGVVSAMCAMAPTALVFVLARVLQGGAGAALLATGLGLLGHVFPPGPERARATGLWGAMVGGGITIGPVFSALLIKVAGWPLAYWIIAALSSLVAVWAAMTLAESRGERPRKLDLAGVVTFSGALSFLVAALTEGRGGWTRPHVLAFLAAALVLLVAFARAERKAAEPMLDLGLLKRRAFLAATVGALVTGAAVIGFMTYVPIAAQQVLGLSPLASAVLLGAWSGVSFVAAPQARRLIGRIEARDQIAAGLALCGIGQLALIGIGVQSVWWQLVPGLVLAGAGSGIANAALAGLAVQSVPPNQVAMGSGANNTARYLGSSVGIALIAAVLAMAPSGGGPAEDFATGMAWAAIVSAVLSILGSVVVASLRQRRTRTAERAAAESA</sequence>
<feature type="transmembrane region" description="Helical" evidence="5">
    <location>
        <begin position="298"/>
        <end position="319"/>
    </location>
</feature>
<feature type="transmembrane region" description="Helical" evidence="5">
    <location>
        <begin position="366"/>
        <end position="385"/>
    </location>
</feature>
<dbReference type="Proteomes" id="UP000199690">
    <property type="component" value="Unassembled WGS sequence"/>
</dbReference>